<gene>
    <name evidence="1" type="ORF">GCM10007157_18970</name>
</gene>
<proteinExistence type="predicted"/>
<sequence length="221" mass="23345">MTYSLIALDADTNTLGVACATGGPALGGFVPHLLPGVGAAITQGFSTHVMAAEQGLALLAQGMEVEKVIAQLRHHDLGEAWRQIAIMDIHGQSAGWTGEQNVPKVGMHLSTGLVVAGNMLANDLVIPAMVDAFQQHQYSESLAHALLAALLAAQSAGGDQRGTRSAAIKMRAPGGLPLDLRVDDAPSAATELAKLYHRVQDNEEYQTFLQRLPTASHPHRH</sequence>
<evidence type="ECO:0008006" key="3">
    <source>
        <dbReference type="Google" id="ProtNLM"/>
    </source>
</evidence>
<dbReference type="InterPro" id="IPR029055">
    <property type="entry name" value="Ntn_hydrolases_N"/>
</dbReference>
<dbReference type="Pfam" id="PF06267">
    <property type="entry name" value="DUF1028"/>
    <property type="match status" value="1"/>
</dbReference>
<dbReference type="PANTHER" id="PTHR39328">
    <property type="entry name" value="BLL2871 PROTEIN"/>
    <property type="match status" value="1"/>
</dbReference>
<dbReference type="RefSeq" id="WP_189463538.1">
    <property type="nucleotide sequence ID" value="NZ_BMXN01000009.1"/>
</dbReference>
<dbReference type="PANTHER" id="PTHR39328:SF1">
    <property type="entry name" value="BLL2871 PROTEIN"/>
    <property type="match status" value="1"/>
</dbReference>
<keyword evidence="2" id="KW-1185">Reference proteome</keyword>
<comment type="caution">
    <text evidence="1">The sequence shown here is derived from an EMBL/GenBank/DDBJ whole genome shotgun (WGS) entry which is preliminary data.</text>
</comment>
<organism evidence="1 2">
    <name type="scientific">Vreelandella hamiltonii</name>
    <dbReference type="NCBI Taxonomy" id="502829"/>
    <lineage>
        <taxon>Bacteria</taxon>
        <taxon>Pseudomonadati</taxon>
        <taxon>Pseudomonadota</taxon>
        <taxon>Gammaproteobacteria</taxon>
        <taxon>Oceanospirillales</taxon>
        <taxon>Halomonadaceae</taxon>
        <taxon>Vreelandella</taxon>
    </lineage>
</organism>
<dbReference type="InterPro" id="IPR010430">
    <property type="entry name" value="DUF1028"/>
</dbReference>
<dbReference type="Proteomes" id="UP000623776">
    <property type="component" value="Unassembled WGS sequence"/>
</dbReference>
<reference evidence="2" key="1">
    <citation type="journal article" date="2019" name="Int. J. Syst. Evol. Microbiol.">
        <title>The Global Catalogue of Microorganisms (GCM) 10K type strain sequencing project: providing services to taxonomists for standard genome sequencing and annotation.</title>
        <authorList>
            <consortium name="The Broad Institute Genomics Platform"/>
            <consortium name="The Broad Institute Genome Sequencing Center for Infectious Disease"/>
            <person name="Wu L."/>
            <person name="Ma J."/>
        </authorList>
    </citation>
    <scope>NUCLEOTIDE SEQUENCE [LARGE SCALE GENOMIC DNA]</scope>
    <source>
        <strain evidence="2">KCTC 22154</strain>
    </source>
</reference>
<evidence type="ECO:0000313" key="2">
    <source>
        <dbReference type="Proteomes" id="UP000623776"/>
    </source>
</evidence>
<dbReference type="SUPFAM" id="SSF56235">
    <property type="entry name" value="N-terminal nucleophile aminohydrolases (Ntn hydrolases)"/>
    <property type="match status" value="1"/>
</dbReference>
<accession>A0A8H9I5B7</accession>
<protein>
    <recommendedName>
        <fullName evidence="3">DUF1028 domain-containing protein</fullName>
    </recommendedName>
</protein>
<dbReference type="Gene3D" id="3.60.20.10">
    <property type="entry name" value="Glutamine Phosphoribosylpyrophosphate, subunit 1, domain 1"/>
    <property type="match status" value="1"/>
</dbReference>
<dbReference type="AlphaFoldDB" id="A0A8H9I5B7"/>
<dbReference type="EMBL" id="BMXN01000009">
    <property type="protein sequence ID" value="GGW26929.1"/>
    <property type="molecule type" value="Genomic_DNA"/>
</dbReference>
<name>A0A8H9I5B7_9GAMM</name>
<evidence type="ECO:0000313" key="1">
    <source>
        <dbReference type="EMBL" id="GGW26929.1"/>
    </source>
</evidence>